<accession>A0ABS7NLP0</accession>
<organism evidence="1 2">
    <name type="scientific">Leisingera daeponensis</name>
    <dbReference type="NCBI Taxonomy" id="405746"/>
    <lineage>
        <taxon>Bacteria</taxon>
        <taxon>Pseudomonadati</taxon>
        <taxon>Pseudomonadota</taxon>
        <taxon>Alphaproteobacteria</taxon>
        <taxon>Rhodobacterales</taxon>
        <taxon>Roseobacteraceae</taxon>
        <taxon>Leisingera</taxon>
    </lineage>
</organism>
<evidence type="ECO:0000313" key="2">
    <source>
        <dbReference type="Proteomes" id="UP000766629"/>
    </source>
</evidence>
<name>A0ABS7NLP0_9RHOB</name>
<proteinExistence type="predicted"/>
<dbReference type="EMBL" id="JAHVJA010000018">
    <property type="protein sequence ID" value="MBY6142109.1"/>
    <property type="molecule type" value="Genomic_DNA"/>
</dbReference>
<dbReference type="Proteomes" id="UP000766629">
    <property type="component" value="Unassembled WGS sequence"/>
</dbReference>
<dbReference type="RefSeq" id="WP_222510029.1">
    <property type="nucleotide sequence ID" value="NZ_JAHVJA010000018.1"/>
</dbReference>
<reference evidence="1 2" key="1">
    <citation type="submission" date="2021-06" db="EMBL/GenBank/DDBJ databases">
        <title>50 bacteria genomes isolated from Dapeng, Shenzhen, China.</title>
        <authorList>
            <person name="Zheng W."/>
            <person name="Yu S."/>
            <person name="Huang Y."/>
        </authorList>
    </citation>
    <scope>NUCLEOTIDE SEQUENCE [LARGE SCALE GENOMIC DNA]</scope>
    <source>
        <strain evidence="1 2">DP1N14-2</strain>
    </source>
</reference>
<protein>
    <submittedName>
        <fullName evidence="1">Uncharacterized protein</fullName>
    </submittedName>
</protein>
<gene>
    <name evidence="1" type="ORF">KUV26_21965</name>
</gene>
<comment type="caution">
    <text evidence="1">The sequence shown here is derived from an EMBL/GenBank/DDBJ whole genome shotgun (WGS) entry which is preliminary data.</text>
</comment>
<evidence type="ECO:0000313" key="1">
    <source>
        <dbReference type="EMBL" id="MBY6142109.1"/>
    </source>
</evidence>
<keyword evidence="2" id="KW-1185">Reference proteome</keyword>
<sequence length="64" mass="7030">MGSPTIETLEVSEKERAVAAFSRHATYRLIESNGPNRTFAINADAATAPVKGDIRRKYCHGQPK</sequence>